<name>A0A9N9ZF75_9HYPO</name>
<dbReference type="OrthoDB" id="10297015at2759"/>
<keyword evidence="2" id="KW-0732">Signal</keyword>
<feature type="signal peptide" evidence="2">
    <location>
        <begin position="1"/>
        <end position="21"/>
    </location>
</feature>
<feature type="compositionally biased region" description="Basic residues" evidence="1">
    <location>
        <begin position="147"/>
        <end position="166"/>
    </location>
</feature>
<evidence type="ECO:0000313" key="4">
    <source>
        <dbReference type="Proteomes" id="UP000775872"/>
    </source>
</evidence>
<protein>
    <submittedName>
        <fullName evidence="3">Uncharacterized protein</fullName>
    </submittedName>
</protein>
<dbReference type="Proteomes" id="UP000775872">
    <property type="component" value="Unassembled WGS sequence"/>
</dbReference>
<evidence type="ECO:0000313" key="3">
    <source>
        <dbReference type="EMBL" id="CAH0054089.1"/>
    </source>
</evidence>
<feature type="chain" id="PRO_5040380088" evidence="2">
    <location>
        <begin position="22"/>
        <end position="186"/>
    </location>
</feature>
<evidence type="ECO:0000256" key="1">
    <source>
        <dbReference type="SAM" id="MobiDB-lite"/>
    </source>
</evidence>
<reference evidence="3" key="1">
    <citation type="submission" date="2021-10" db="EMBL/GenBank/DDBJ databases">
        <authorList>
            <person name="Piombo E."/>
        </authorList>
    </citation>
    <scope>NUCLEOTIDE SEQUENCE</scope>
</reference>
<gene>
    <name evidence="3" type="ORF">CSOL1703_00015282</name>
</gene>
<sequence>MRFNITSVCALLSIATQIVSAEPARAWDDPQNTFWYATSAAVCGYGANLCSTHGQKASADTLATAAFCCTMTGIAAVASRTEQLEDAKKGFEKTKKTFGDAATFVKEKAGQYKTKAGVFFADCSDKFCRLVNRPRPPTPTRPNGAAPKRRNYQRNQRRSGHRKMKRSSPTGTRIRSRDLMSMGYYY</sequence>
<organism evidence="3 4">
    <name type="scientific">Clonostachys solani</name>
    <dbReference type="NCBI Taxonomy" id="160281"/>
    <lineage>
        <taxon>Eukaryota</taxon>
        <taxon>Fungi</taxon>
        <taxon>Dikarya</taxon>
        <taxon>Ascomycota</taxon>
        <taxon>Pezizomycotina</taxon>
        <taxon>Sordariomycetes</taxon>
        <taxon>Hypocreomycetidae</taxon>
        <taxon>Hypocreales</taxon>
        <taxon>Bionectriaceae</taxon>
        <taxon>Clonostachys</taxon>
    </lineage>
</organism>
<proteinExistence type="predicted"/>
<dbReference type="AlphaFoldDB" id="A0A9N9ZF75"/>
<evidence type="ECO:0000256" key="2">
    <source>
        <dbReference type="SAM" id="SignalP"/>
    </source>
</evidence>
<feature type="region of interest" description="Disordered" evidence="1">
    <location>
        <begin position="132"/>
        <end position="175"/>
    </location>
</feature>
<accession>A0A9N9ZF75</accession>
<comment type="caution">
    <text evidence="3">The sequence shown here is derived from an EMBL/GenBank/DDBJ whole genome shotgun (WGS) entry which is preliminary data.</text>
</comment>
<keyword evidence="4" id="KW-1185">Reference proteome</keyword>
<dbReference type="EMBL" id="CABFOC020000046">
    <property type="protein sequence ID" value="CAH0054089.1"/>
    <property type="molecule type" value="Genomic_DNA"/>
</dbReference>